<keyword evidence="2" id="KW-0813">Transport</keyword>
<dbReference type="Proteomes" id="UP001470230">
    <property type="component" value="Unassembled WGS sequence"/>
</dbReference>
<dbReference type="InterPro" id="IPR011989">
    <property type="entry name" value="ARM-like"/>
</dbReference>
<sequence length="914" mass="104975">MELSNENINEWVQILINASSSDEITRKNSEEAISQKMNSDTPNLIMICTQVLIIESPNDDNLTNAKCLASILLTQMLSFQSESSLDFKRKNLSQEMAASIKQALIKNIFSPNSTIRNKCAQLYSILFSILTINWPDGIEFIINSFSNLNLLPFGFIGLISIMREIVNQKNFLIEIIPNFESQFTQTFLFCSEILSKGIDEQNYTVELRIESVRFIYELISNYPQILNEEKKIEILLSYLQSSFPIDNVALFNFLHQLLFLLVKKYYMKSYSFMETVANYVGRGLSLDPQFASICILFWESVANFEDELIEKEKISKYQGKSNCEISPLKPLLTAIAAPSLMPFFVSFMEKIDENDVSVDNVEMNRDLSMYSYDALSTMYRVAPDVVFNCLKEKIVEDLSIDKWTYNHAGIQMIYSICDKPILDHVGMFISQKFDLLLKAIEPENPPRLRETSLFVIAIVFKNYPEVLRKVDEKEADMRITHLIESIESTLVRDSQGAGNISYDNRQIYIQISRIIRNLASVWSNNTMESQIGKFFDDFYRFIGVFFNLGITHNDQMLINESSLALDSIIINSPPYVLNKIDWLYSKTLEMLIKSNSLLYSNEIKFVIQSCLCSNITKILTKLRKNPSKGKEIVVKYTEQTLSILYDFLSNKNTLIYEEGLRAISALISATNIKDISIEIFTPDSFERLINEFIQQALLSQNENVINAACILISNLFLTLSNKIPILNNYIPVIFDTLSKLIMNHKEMRNTHSYILSAIAKMFNNSELRDDSIFQLELPYRQLLLNICNTSSELCLNNEDDVEYGNSFYRFLTEAFGGYAKVFYNSSNADIEREQLLMLNNLAKAIIVMNPKISIEVLEAFVKTARQFADNCTTKNNSVLNKNVIHKLIDLAISKSPNFNKGTEFKETKKYLYSK</sequence>
<evidence type="ECO:0000313" key="7">
    <source>
        <dbReference type="Proteomes" id="UP001470230"/>
    </source>
</evidence>
<dbReference type="Gene3D" id="1.25.10.10">
    <property type="entry name" value="Leucine-rich Repeat Variant"/>
    <property type="match status" value="1"/>
</dbReference>
<evidence type="ECO:0000256" key="2">
    <source>
        <dbReference type="ARBA" id="ARBA00022448"/>
    </source>
</evidence>
<proteinExistence type="predicted"/>
<dbReference type="SUPFAM" id="SSF48371">
    <property type="entry name" value="ARM repeat"/>
    <property type="match status" value="1"/>
</dbReference>
<gene>
    <name evidence="6" type="ORF">M9Y10_029477</name>
</gene>
<evidence type="ECO:0000256" key="3">
    <source>
        <dbReference type="ARBA" id="ARBA00022490"/>
    </source>
</evidence>
<dbReference type="InterPro" id="IPR040122">
    <property type="entry name" value="Importin_beta"/>
</dbReference>
<evidence type="ECO:0000256" key="4">
    <source>
        <dbReference type="ARBA" id="ARBA00022737"/>
    </source>
</evidence>
<dbReference type="PANTHER" id="PTHR10527">
    <property type="entry name" value="IMPORTIN BETA"/>
    <property type="match status" value="1"/>
</dbReference>
<organism evidence="6 7">
    <name type="scientific">Tritrichomonas musculus</name>
    <dbReference type="NCBI Taxonomy" id="1915356"/>
    <lineage>
        <taxon>Eukaryota</taxon>
        <taxon>Metamonada</taxon>
        <taxon>Parabasalia</taxon>
        <taxon>Tritrichomonadida</taxon>
        <taxon>Tritrichomonadidae</taxon>
        <taxon>Tritrichomonas</taxon>
    </lineage>
</organism>
<name>A0ABR2KM89_9EUKA</name>
<accession>A0ABR2KM89</accession>
<evidence type="ECO:0008006" key="8">
    <source>
        <dbReference type="Google" id="ProtNLM"/>
    </source>
</evidence>
<dbReference type="InterPro" id="IPR016024">
    <property type="entry name" value="ARM-type_fold"/>
</dbReference>
<reference evidence="6 7" key="1">
    <citation type="submission" date="2024-04" db="EMBL/GenBank/DDBJ databases">
        <title>Tritrichomonas musculus Genome.</title>
        <authorList>
            <person name="Alves-Ferreira E."/>
            <person name="Grigg M."/>
            <person name="Lorenzi H."/>
            <person name="Galac M."/>
        </authorList>
    </citation>
    <scope>NUCLEOTIDE SEQUENCE [LARGE SCALE GENOMIC DNA]</scope>
    <source>
        <strain evidence="6 7">EAF2021</strain>
    </source>
</reference>
<keyword evidence="4" id="KW-0677">Repeat</keyword>
<evidence type="ECO:0000256" key="5">
    <source>
        <dbReference type="ARBA" id="ARBA00022927"/>
    </source>
</evidence>
<comment type="caution">
    <text evidence="6">The sequence shown here is derived from an EMBL/GenBank/DDBJ whole genome shotgun (WGS) entry which is preliminary data.</text>
</comment>
<keyword evidence="3" id="KW-0963">Cytoplasm</keyword>
<protein>
    <recommendedName>
        <fullName evidence="8">Exportin-1/Importin-beta-like domain-containing protein</fullName>
    </recommendedName>
</protein>
<evidence type="ECO:0000256" key="1">
    <source>
        <dbReference type="ARBA" id="ARBA00004496"/>
    </source>
</evidence>
<keyword evidence="7" id="KW-1185">Reference proteome</keyword>
<keyword evidence="5" id="KW-0653">Protein transport</keyword>
<evidence type="ECO:0000313" key="6">
    <source>
        <dbReference type="EMBL" id="KAK8892254.1"/>
    </source>
</evidence>
<dbReference type="EMBL" id="JAPFFF010000004">
    <property type="protein sequence ID" value="KAK8892254.1"/>
    <property type="molecule type" value="Genomic_DNA"/>
</dbReference>
<comment type="subcellular location">
    <subcellularLocation>
        <location evidence="1">Cytoplasm</location>
    </subcellularLocation>
</comment>